<proteinExistence type="predicted"/>
<dbReference type="Proteomes" id="UP000887565">
    <property type="component" value="Unplaced"/>
</dbReference>
<keyword evidence="2" id="KW-1185">Reference proteome</keyword>
<keyword evidence="1" id="KW-0812">Transmembrane</keyword>
<dbReference type="WBParaSite" id="nRc.2.0.1.t21637-RA">
    <property type="protein sequence ID" value="nRc.2.0.1.t21637-RA"/>
    <property type="gene ID" value="nRc.2.0.1.g21637"/>
</dbReference>
<reference evidence="3" key="1">
    <citation type="submission" date="2022-11" db="UniProtKB">
        <authorList>
            <consortium name="WormBaseParasite"/>
        </authorList>
    </citation>
    <scope>IDENTIFICATION</scope>
</reference>
<evidence type="ECO:0000256" key="1">
    <source>
        <dbReference type="SAM" id="Phobius"/>
    </source>
</evidence>
<organism evidence="2 3">
    <name type="scientific">Romanomermis culicivorax</name>
    <name type="common">Nematode worm</name>
    <dbReference type="NCBI Taxonomy" id="13658"/>
    <lineage>
        <taxon>Eukaryota</taxon>
        <taxon>Metazoa</taxon>
        <taxon>Ecdysozoa</taxon>
        <taxon>Nematoda</taxon>
        <taxon>Enoplea</taxon>
        <taxon>Dorylaimia</taxon>
        <taxon>Mermithida</taxon>
        <taxon>Mermithoidea</taxon>
        <taxon>Mermithidae</taxon>
        <taxon>Romanomermis</taxon>
    </lineage>
</organism>
<keyword evidence="1" id="KW-0472">Membrane</keyword>
<keyword evidence="1" id="KW-1133">Transmembrane helix</keyword>
<accession>A0A915J590</accession>
<protein>
    <submittedName>
        <fullName evidence="3">Uncharacterized protein</fullName>
    </submittedName>
</protein>
<evidence type="ECO:0000313" key="2">
    <source>
        <dbReference type="Proteomes" id="UP000887565"/>
    </source>
</evidence>
<sequence length="380" mass="42224">MEFTSPFVLDDLAFEQCPCLDDPPDFDIRPPPKFFFDLGMSLDDVSSCSTPNDQLWTAVQDVSLMKPVDEKSLPSPHDDLSYLFFLIAFGAAIGTLLIVALCFLLWHRHCVCNRFDDHSNDKAVQPSSNVTDIDANSLLYSVNLLPNKNLASPSNVGSATSFTAMRVTQCPLLPQRPLPRLPHQYALLQTSSRNGSVTLPCPTFDNYNMTYEEISLNKFNNYCTTGANDTQVYCCSHNYNVVAEPRQPGSVCSCGSSSIPGCCRTGDDDNCTQHYGYCTICPTNNVGRVPVFEEGQNLEEEEGRESGYCTERCHSTGGGFFLPLDGGRETFIDCDSEEKINRTIVDNSCNNQTIREMKINNANKLKIFPQKKSHVKSAYV</sequence>
<dbReference type="AlphaFoldDB" id="A0A915J590"/>
<evidence type="ECO:0000313" key="3">
    <source>
        <dbReference type="WBParaSite" id="nRc.2.0.1.t21637-RA"/>
    </source>
</evidence>
<feature type="transmembrane region" description="Helical" evidence="1">
    <location>
        <begin position="82"/>
        <end position="106"/>
    </location>
</feature>
<name>A0A915J590_ROMCU</name>